<comment type="subcellular location">
    <subcellularLocation>
        <location evidence="1">Membrane</location>
        <topology evidence="1">Multi-pass membrane protein</topology>
    </subcellularLocation>
</comment>
<dbReference type="Proteomes" id="UP001142055">
    <property type="component" value="Chromosome 1"/>
</dbReference>
<dbReference type="OMA" id="FYFVAYI"/>
<evidence type="ECO:0000313" key="7">
    <source>
        <dbReference type="EMBL" id="KAJ6223545.1"/>
    </source>
</evidence>
<keyword evidence="4 5" id="KW-0472">Membrane</keyword>
<feature type="transmembrane region" description="Helical" evidence="5">
    <location>
        <begin position="360"/>
        <end position="380"/>
    </location>
</feature>
<dbReference type="PROSITE" id="PS50850">
    <property type="entry name" value="MFS"/>
    <property type="match status" value="1"/>
</dbReference>
<evidence type="ECO:0000256" key="5">
    <source>
        <dbReference type="SAM" id="Phobius"/>
    </source>
</evidence>
<keyword evidence="3 5" id="KW-1133">Transmembrane helix</keyword>
<feature type="transmembrane region" description="Helical" evidence="5">
    <location>
        <begin position="446"/>
        <end position="465"/>
    </location>
</feature>
<feature type="transmembrane region" description="Helical" evidence="5">
    <location>
        <begin position="329"/>
        <end position="348"/>
    </location>
</feature>
<evidence type="ECO:0000256" key="1">
    <source>
        <dbReference type="ARBA" id="ARBA00004141"/>
    </source>
</evidence>
<feature type="transmembrane region" description="Helical" evidence="5">
    <location>
        <begin position="296"/>
        <end position="317"/>
    </location>
</feature>
<dbReference type="EMBL" id="JAPWDV010000001">
    <property type="protein sequence ID" value="KAJ6223545.1"/>
    <property type="molecule type" value="Genomic_DNA"/>
</dbReference>
<dbReference type="InterPro" id="IPR020846">
    <property type="entry name" value="MFS_dom"/>
</dbReference>
<dbReference type="PANTHER" id="PTHR24064">
    <property type="entry name" value="SOLUTE CARRIER FAMILY 22 MEMBER"/>
    <property type="match status" value="1"/>
</dbReference>
<gene>
    <name evidence="7" type="ORF">RDWZM_002090</name>
</gene>
<feature type="transmembrane region" description="Helical" evidence="5">
    <location>
        <begin position="386"/>
        <end position="409"/>
    </location>
</feature>
<organism evidence="7 8">
    <name type="scientific">Blomia tropicalis</name>
    <name type="common">Mite</name>
    <dbReference type="NCBI Taxonomy" id="40697"/>
    <lineage>
        <taxon>Eukaryota</taxon>
        <taxon>Metazoa</taxon>
        <taxon>Ecdysozoa</taxon>
        <taxon>Arthropoda</taxon>
        <taxon>Chelicerata</taxon>
        <taxon>Arachnida</taxon>
        <taxon>Acari</taxon>
        <taxon>Acariformes</taxon>
        <taxon>Sarcoptiformes</taxon>
        <taxon>Astigmata</taxon>
        <taxon>Glycyphagoidea</taxon>
        <taxon>Echimyopodidae</taxon>
        <taxon>Blomia</taxon>
    </lineage>
</organism>
<dbReference type="Gene3D" id="1.20.1250.20">
    <property type="entry name" value="MFS general substrate transporter like domains"/>
    <property type="match status" value="1"/>
</dbReference>
<evidence type="ECO:0000256" key="4">
    <source>
        <dbReference type="ARBA" id="ARBA00023136"/>
    </source>
</evidence>
<dbReference type="GO" id="GO:0016020">
    <property type="term" value="C:membrane"/>
    <property type="evidence" value="ECO:0007669"/>
    <property type="project" value="UniProtKB-SubCell"/>
</dbReference>
<dbReference type="AlphaFoldDB" id="A0A9Q0MCU5"/>
<comment type="caution">
    <text evidence="7">The sequence shown here is derived from an EMBL/GenBank/DDBJ whole genome shotgun (WGS) entry which is preliminary data.</text>
</comment>
<dbReference type="InterPro" id="IPR005828">
    <property type="entry name" value="MFS_sugar_transport-like"/>
</dbReference>
<reference evidence="7" key="1">
    <citation type="submission" date="2022-12" db="EMBL/GenBank/DDBJ databases">
        <title>Genome assemblies of Blomia tropicalis.</title>
        <authorList>
            <person name="Cui Y."/>
        </authorList>
    </citation>
    <scope>NUCLEOTIDE SEQUENCE</scope>
    <source>
        <tissue evidence="7">Adult mites</tissue>
    </source>
</reference>
<dbReference type="Pfam" id="PF00083">
    <property type="entry name" value="Sugar_tr"/>
    <property type="match status" value="1"/>
</dbReference>
<protein>
    <recommendedName>
        <fullName evidence="6">Major facilitator superfamily (MFS) profile domain-containing protein</fullName>
    </recommendedName>
</protein>
<evidence type="ECO:0000259" key="6">
    <source>
        <dbReference type="PROSITE" id="PS50850"/>
    </source>
</evidence>
<accession>A0A9Q0MCU5</accession>
<keyword evidence="8" id="KW-1185">Reference proteome</keyword>
<evidence type="ECO:0000256" key="2">
    <source>
        <dbReference type="ARBA" id="ARBA00022692"/>
    </source>
</evidence>
<name>A0A9Q0MCU5_BLOTA</name>
<evidence type="ECO:0000313" key="8">
    <source>
        <dbReference type="Proteomes" id="UP001142055"/>
    </source>
</evidence>
<dbReference type="SUPFAM" id="SSF103473">
    <property type="entry name" value="MFS general substrate transporter"/>
    <property type="match status" value="1"/>
</dbReference>
<keyword evidence="2 5" id="KW-0812">Transmembrane</keyword>
<feature type="transmembrane region" description="Helical" evidence="5">
    <location>
        <begin position="175"/>
        <end position="195"/>
    </location>
</feature>
<evidence type="ECO:0000256" key="3">
    <source>
        <dbReference type="ARBA" id="ARBA00022989"/>
    </source>
</evidence>
<feature type="transmembrane region" description="Helical" evidence="5">
    <location>
        <begin position="114"/>
        <end position="133"/>
    </location>
</feature>
<feature type="transmembrane region" description="Helical" evidence="5">
    <location>
        <begin position="91"/>
        <end position="107"/>
    </location>
</feature>
<dbReference type="InterPro" id="IPR036259">
    <property type="entry name" value="MFS_trans_sf"/>
</dbReference>
<feature type="domain" description="Major facilitator superfamily (MFS) profile" evidence="6">
    <location>
        <begin position="3"/>
        <end position="470"/>
    </location>
</feature>
<dbReference type="GO" id="GO:0022857">
    <property type="term" value="F:transmembrane transporter activity"/>
    <property type="evidence" value="ECO:0007669"/>
    <property type="project" value="InterPro"/>
</dbReference>
<proteinExistence type="predicted"/>
<sequence length="477" mass="54214">MNIASFYFVAYILTTFNNLGISFHAAKTDYNCIESYNGSSTIIPPINDEMFRCDGQCIRWQYNNSVNFKQTIISEFELICGNEWLSSFSQSIYQIGYVLSGILIGFLSDSYGRYRALCVAIVCEIIGGIMLIMSNSIYLYTISRFVLGFGDSGRGLCLYMLLLETVGKRYRTDSILSTSFGWVIGYLLLPLVAFLLQNYRYLQMVPTISISIMCLLWLPYLPESPRWLITNGRNDQARDLVRRASKRNGKLDQNFEKKFDQLVTEQTSTEMNQLKPKSKEESKHNTVWSLLRSRQYCSTTLILWFSFYINGFIYHGFNLNVDILGGDVYTNFALAGLFEIPSMLLNLIGMKYLGRKCFTVGTILSAALCYSIIVMLQVWWPMDHWSIVVCSMLGKMFIFSTYNAIYIHAGEIFPTELRHSGVSSCSIAARFGSIVAPFVASFGVTITMSIFGLMSFVTAFLTILLPETKDKELVDHI</sequence>